<dbReference type="AlphaFoldDB" id="A0A182UTD4"/>
<organism evidence="2 3">
    <name type="scientific">Anopheles merus</name>
    <name type="common">Mosquito</name>
    <dbReference type="NCBI Taxonomy" id="30066"/>
    <lineage>
        <taxon>Eukaryota</taxon>
        <taxon>Metazoa</taxon>
        <taxon>Ecdysozoa</taxon>
        <taxon>Arthropoda</taxon>
        <taxon>Hexapoda</taxon>
        <taxon>Insecta</taxon>
        <taxon>Pterygota</taxon>
        <taxon>Neoptera</taxon>
        <taxon>Endopterygota</taxon>
        <taxon>Diptera</taxon>
        <taxon>Nematocera</taxon>
        <taxon>Culicoidea</taxon>
        <taxon>Culicidae</taxon>
        <taxon>Anophelinae</taxon>
        <taxon>Anopheles</taxon>
    </lineage>
</organism>
<dbReference type="PANTHER" id="PTHR23330:SF9">
    <property type="entry name" value="PROLINE-RICH PROTEIN 11"/>
    <property type="match status" value="1"/>
</dbReference>
<reference evidence="2" key="1">
    <citation type="submission" date="2020-05" db="UniProtKB">
        <authorList>
            <consortium name="EnsemblMetazoa"/>
        </authorList>
    </citation>
    <scope>IDENTIFICATION</scope>
    <source>
        <strain evidence="2">MAF</strain>
    </source>
</reference>
<feature type="compositionally biased region" description="Pro residues" evidence="1">
    <location>
        <begin position="1"/>
        <end position="29"/>
    </location>
</feature>
<accession>A0A182UTD4</accession>
<evidence type="ECO:0000313" key="2">
    <source>
        <dbReference type="EnsemblMetazoa" id="AMEM003299-PA"/>
    </source>
</evidence>
<dbReference type="PANTHER" id="PTHR23330">
    <property type="entry name" value="P300 TRANSCRIPTIONAL COFACTOR JMY-RELATED"/>
    <property type="match status" value="1"/>
</dbReference>
<dbReference type="VEuPathDB" id="VectorBase:AMEM003299"/>
<sequence length="258" mass="26490">MPCSSPPRQLPPPPPLPAPPPPPPPPPPRTEPRDTSPSRPTVPTAPPCSEGIEILSASPTPPLLLPPAPPTPLPPCAMPPLIDAPLMEPACSGMPPTGPVPILTGNSVNSSFMSCWMMKCLREMKLFLPTWKSTCDLDELRPTSITSSLMSSMLSLLISRPMKLPITLGSPPPLPAAGSGAAAGAGAAAGRAATREEGPLLPVAPVDAATLPAPLLSFADAVDSVGDGEDTGEDADVRLERSGVVAGWLLLEVAADDF</sequence>
<evidence type="ECO:0000256" key="1">
    <source>
        <dbReference type="SAM" id="MobiDB-lite"/>
    </source>
</evidence>
<dbReference type="Proteomes" id="UP000075903">
    <property type="component" value="Unassembled WGS sequence"/>
</dbReference>
<feature type="region of interest" description="Disordered" evidence="1">
    <location>
        <begin position="1"/>
        <end position="68"/>
    </location>
</feature>
<proteinExistence type="predicted"/>
<protein>
    <submittedName>
        <fullName evidence="2">Uncharacterized protein</fullName>
    </submittedName>
</protein>
<name>A0A182UTD4_ANOME</name>
<feature type="compositionally biased region" description="Pro residues" evidence="1">
    <location>
        <begin position="59"/>
        <end position="68"/>
    </location>
</feature>
<dbReference type="EnsemblMetazoa" id="AMEM003299-RA">
    <property type="protein sequence ID" value="AMEM003299-PA"/>
    <property type="gene ID" value="AMEM003299"/>
</dbReference>
<keyword evidence="3" id="KW-1185">Reference proteome</keyword>
<evidence type="ECO:0000313" key="3">
    <source>
        <dbReference type="Proteomes" id="UP000075903"/>
    </source>
</evidence>